<dbReference type="RefSeq" id="WP_123827142.1">
    <property type="nucleotide sequence ID" value="NZ_QGSV01000499.1"/>
</dbReference>
<dbReference type="SUPFAM" id="SSF111369">
    <property type="entry name" value="HlyD-like secretion proteins"/>
    <property type="match status" value="1"/>
</dbReference>
<feature type="non-terminal residue" evidence="2">
    <location>
        <position position="133"/>
    </location>
</feature>
<gene>
    <name evidence="2" type="ORF">DLJ46_33060</name>
</gene>
<sequence>MGQVVRTHSPRLPAATRPRLLTALLAVAVLTGTTAASCGDEKSPVALAQVGRSAVTEVIDAPATVTARAAATLTAPADGTLASLRVQPGQPVRRGQVLAVISSPSAQDRLEQAREALRAAKRACRGVATGDLG</sequence>
<dbReference type="AlphaFoldDB" id="A0A317JQL1"/>
<protein>
    <submittedName>
        <fullName evidence="2">Efflux transporter periplasmic adaptor subunit</fullName>
    </submittedName>
</protein>
<feature type="signal peptide" evidence="1">
    <location>
        <begin position="1"/>
        <end position="35"/>
    </location>
</feature>
<proteinExistence type="predicted"/>
<reference evidence="3" key="1">
    <citation type="submission" date="2018-05" db="EMBL/GenBank/DDBJ databases">
        <title>Micromonospora globispora sp. nov. and Micromonospora rugosa sp. nov., isolated from marine sediment.</title>
        <authorList>
            <person name="Carro L."/>
            <person name="Aysel V."/>
            <person name="Cetin D."/>
            <person name="Igual J.M."/>
            <person name="Klenk H.-P."/>
            <person name="Trujillo M.E."/>
            <person name="Sahin N."/>
        </authorList>
    </citation>
    <scope>NUCLEOTIDE SEQUENCE [LARGE SCALE GENOMIC DNA]</scope>
    <source>
        <strain evidence="3">S2904</strain>
    </source>
</reference>
<dbReference type="GO" id="GO:1990281">
    <property type="term" value="C:efflux pump complex"/>
    <property type="evidence" value="ECO:0007669"/>
    <property type="project" value="TreeGrafter"/>
</dbReference>
<keyword evidence="3" id="KW-1185">Reference proteome</keyword>
<comment type="caution">
    <text evidence="2">The sequence shown here is derived from an EMBL/GenBank/DDBJ whole genome shotgun (WGS) entry which is preliminary data.</text>
</comment>
<evidence type="ECO:0000313" key="3">
    <source>
        <dbReference type="Proteomes" id="UP000245683"/>
    </source>
</evidence>
<name>A0A317JQL1_9ACTN</name>
<evidence type="ECO:0000313" key="2">
    <source>
        <dbReference type="EMBL" id="PWU43121.1"/>
    </source>
</evidence>
<organism evidence="2 3">
    <name type="scientific">Micromonospora globispora</name>
    <dbReference type="NCBI Taxonomy" id="1450148"/>
    <lineage>
        <taxon>Bacteria</taxon>
        <taxon>Bacillati</taxon>
        <taxon>Actinomycetota</taxon>
        <taxon>Actinomycetes</taxon>
        <taxon>Micromonosporales</taxon>
        <taxon>Micromonosporaceae</taxon>
        <taxon>Micromonospora</taxon>
    </lineage>
</organism>
<dbReference type="EMBL" id="QGSV01000499">
    <property type="protein sequence ID" value="PWU43121.1"/>
    <property type="molecule type" value="Genomic_DNA"/>
</dbReference>
<feature type="chain" id="PRO_5016349098" evidence="1">
    <location>
        <begin position="36"/>
        <end position="133"/>
    </location>
</feature>
<evidence type="ECO:0000256" key="1">
    <source>
        <dbReference type="SAM" id="SignalP"/>
    </source>
</evidence>
<dbReference type="PANTHER" id="PTHR30469">
    <property type="entry name" value="MULTIDRUG RESISTANCE PROTEIN MDTA"/>
    <property type="match status" value="1"/>
</dbReference>
<dbReference type="Gene3D" id="2.40.50.100">
    <property type="match status" value="1"/>
</dbReference>
<dbReference type="GO" id="GO:0015562">
    <property type="term" value="F:efflux transmembrane transporter activity"/>
    <property type="evidence" value="ECO:0007669"/>
    <property type="project" value="TreeGrafter"/>
</dbReference>
<dbReference type="Proteomes" id="UP000245683">
    <property type="component" value="Unassembled WGS sequence"/>
</dbReference>
<accession>A0A317JQL1</accession>
<keyword evidence="1" id="KW-0732">Signal</keyword>